<sequence>MYTYEEAKSLLREGIHMQNSVSSDAVFSIEAVVEKIDGVLQTVPTLMKTGKNGKKSYAITPEDTQAEWSIK</sequence>
<dbReference type="EMBL" id="CABGHF010000025">
    <property type="protein sequence ID" value="VUS90555.1"/>
    <property type="molecule type" value="Genomic_DNA"/>
</dbReference>
<gene>
    <name evidence="1" type="ORF">SB6408_05674</name>
</gene>
<reference evidence="1 2" key="1">
    <citation type="submission" date="2019-07" db="EMBL/GenBank/DDBJ databases">
        <authorList>
            <person name="Brisse S."/>
            <person name="Rodrigues C."/>
            <person name="Thorpe H."/>
        </authorList>
    </citation>
    <scope>NUCLEOTIDE SEQUENCE [LARGE SCALE GENOMIC DNA]</scope>
    <source>
        <strain evidence="1">SB6408</strain>
    </source>
</reference>
<organism evidence="1 2">
    <name type="scientific">Klebsiella spallanzanii</name>
    <dbReference type="NCBI Taxonomy" id="2587528"/>
    <lineage>
        <taxon>Bacteria</taxon>
        <taxon>Pseudomonadati</taxon>
        <taxon>Pseudomonadota</taxon>
        <taxon>Gammaproteobacteria</taxon>
        <taxon>Enterobacterales</taxon>
        <taxon>Enterobacteriaceae</taxon>
        <taxon>Klebsiella/Raoultella group</taxon>
        <taxon>Klebsiella</taxon>
    </lineage>
</organism>
<dbReference type="RefSeq" id="WP_142463529.1">
    <property type="nucleotide sequence ID" value="NZ_CABGHF010000025.1"/>
</dbReference>
<dbReference type="Proteomes" id="UP000318370">
    <property type="component" value="Unassembled WGS sequence"/>
</dbReference>
<protein>
    <submittedName>
        <fullName evidence="1">Uncharacterized protein</fullName>
    </submittedName>
</protein>
<evidence type="ECO:0000313" key="2">
    <source>
        <dbReference type="Proteomes" id="UP000318370"/>
    </source>
</evidence>
<dbReference type="AlphaFoldDB" id="A0A564M9J0"/>
<proteinExistence type="predicted"/>
<evidence type="ECO:0000313" key="1">
    <source>
        <dbReference type="EMBL" id="VUS90555.1"/>
    </source>
</evidence>
<name>A0A564M9J0_9ENTR</name>
<accession>A0A564M9J0</accession>